<evidence type="ECO:0000313" key="2">
    <source>
        <dbReference type="EMBL" id="TCS98970.1"/>
    </source>
</evidence>
<evidence type="ECO:0000313" key="5">
    <source>
        <dbReference type="Proteomes" id="UP000315577"/>
    </source>
</evidence>
<dbReference type="EMBL" id="VJNC01000004">
    <property type="protein sequence ID" value="TSE22947.1"/>
    <property type="molecule type" value="Genomic_DNA"/>
</dbReference>
<dbReference type="Proteomes" id="UP000315577">
    <property type="component" value="Unassembled WGS sequence"/>
</dbReference>
<organism evidence="2 4">
    <name type="scientific">Tepidimonas ignava</name>
    <dbReference type="NCBI Taxonomy" id="114249"/>
    <lineage>
        <taxon>Bacteria</taxon>
        <taxon>Pseudomonadati</taxon>
        <taxon>Pseudomonadota</taxon>
        <taxon>Betaproteobacteria</taxon>
        <taxon>Burkholderiales</taxon>
        <taxon>Tepidimonas</taxon>
    </lineage>
</organism>
<feature type="domain" description="DUF2399" evidence="1">
    <location>
        <begin position="256"/>
        <end position="407"/>
    </location>
</feature>
<dbReference type="AlphaFoldDB" id="A0A4R3LHB1"/>
<comment type="caution">
    <text evidence="2">The sequence shown here is derived from an EMBL/GenBank/DDBJ whole genome shotgun (WGS) entry which is preliminary data.</text>
</comment>
<dbReference type="InterPro" id="IPR024465">
    <property type="entry name" value="DUF2399"/>
</dbReference>
<dbReference type="SUPFAM" id="SSF56726">
    <property type="entry name" value="DNA topoisomerase IV, alpha subunit"/>
    <property type="match status" value="1"/>
</dbReference>
<dbReference type="Proteomes" id="UP000295536">
    <property type="component" value="Unassembled WGS sequence"/>
</dbReference>
<sequence length="408" mass="46421">MPTDWNIVEHGRHARLRQRVAAPDPASLAWISPEQRDILARWLPSDATTRRRDSLMRLAGAHRLESAEALASWLLEHGWVRWHERWQRGRWSWEALSWRDLDTLRAELGVQGHQQRRDARHALVQTLADWAERLPTDGATTDAIVAMHRRAVQVLRDEAAQTPLPTLRSRAHCVQTLWMWGQQRRTGTRRDFALQVTGSTKGLSPADWQWLARHFDLEAWGVSAFAPVLWLAGQARLCWPHGHGVDLAALHMVAVPMDDVRAVGALQPPPQRWWLIENRASFERQAGQRDGDTLLVWMPGRTSQAWQDTLLHLVRQAPAPLAISCDLDPAGLEMALALGQCWQALGQPWAPWRMEAQHLDAADTQPLGDDDRQRLARLLARDDLPAALRALALHMQHTGRKAEQEAWL</sequence>
<dbReference type="RefSeq" id="WP_132961740.1">
    <property type="nucleotide sequence ID" value="NZ_SMAH01000003.1"/>
</dbReference>
<dbReference type="OrthoDB" id="6059266at2"/>
<dbReference type="GO" id="GO:0003677">
    <property type="term" value="F:DNA binding"/>
    <property type="evidence" value="ECO:0007669"/>
    <property type="project" value="InterPro"/>
</dbReference>
<dbReference type="EMBL" id="SMAH01000003">
    <property type="protein sequence ID" value="TCS98970.1"/>
    <property type="molecule type" value="Genomic_DNA"/>
</dbReference>
<evidence type="ECO:0000313" key="3">
    <source>
        <dbReference type="EMBL" id="TSE22947.1"/>
    </source>
</evidence>
<evidence type="ECO:0000259" key="1">
    <source>
        <dbReference type="Pfam" id="PF09664"/>
    </source>
</evidence>
<dbReference type="Pfam" id="PF09664">
    <property type="entry name" value="DUF2399"/>
    <property type="match status" value="1"/>
</dbReference>
<dbReference type="InterPro" id="IPR036078">
    <property type="entry name" value="Spo11/TopoVI_A_sf"/>
</dbReference>
<keyword evidence="5" id="KW-1185">Reference proteome</keyword>
<evidence type="ECO:0000313" key="4">
    <source>
        <dbReference type="Proteomes" id="UP000295536"/>
    </source>
</evidence>
<reference evidence="2 4" key="1">
    <citation type="submission" date="2019-03" db="EMBL/GenBank/DDBJ databases">
        <title>Genomic Encyclopedia of Type Strains, Phase IV (KMG-IV): sequencing the most valuable type-strain genomes for metagenomic binning, comparative biology and taxonomic classification.</title>
        <authorList>
            <person name="Goeker M."/>
        </authorList>
    </citation>
    <scope>NUCLEOTIDE SEQUENCE [LARGE SCALE GENOMIC DNA]</scope>
    <source>
        <strain evidence="2 4">DSM 12034</strain>
    </source>
</reference>
<dbReference type="GO" id="GO:0005694">
    <property type="term" value="C:chromosome"/>
    <property type="evidence" value="ECO:0007669"/>
    <property type="project" value="InterPro"/>
</dbReference>
<proteinExistence type="predicted"/>
<name>A0A4R3LHB1_9BURK</name>
<accession>A0A4R3LHB1</accession>
<protein>
    <submittedName>
        <fullName evidence="2">Uncharacterized protein DUF2399</fullName>
    </submittedName>
</protein>
<reference evidence="3 5" key="2">
    <citation type="submission" date="2019-07" db="EMBL/GenBank/DDBJ databases">
        <title>Tepidimonas ignava SPS-1037 draft genome.</title>
        <authorList>
            <person name="Da Costa M.S."/>
            <person name="Froufe H.J.C."/>
            <person name="Egas C."/>
            <person name="Albuquerque L."/>
        </authorList>
    </citation>
    <scope>NUCLEOTIDE SEQUENCE [LARGE SCALE GENOMIC DNA]</scope>
    <source>
        <strain evidence="3 5">SPS-1037</strain>
    </source>
</reference>
<gene>
    <name evidence="2" type="ORF">EDC36_10326</name>
    <name evidence="3" type="ORF">Tigna_00929</name>
</gene>